<comment type="caution">
    <text evidence="1">The sequence shown here is derived from an EMBL/GenBank/DDBJ whole genome shotgun (WGS) entry which is preliminary data.</text>
</comment>
<proteinExistence type="predicted"/>
<name>A0ABV6SRU0_AZOPA</name>
<protein>
    <submittedName>
        <fullName evidence="1">Uncharacterized protein</fullName>
    </submittedName>
</protein>
<dbReference type="Proteomes" id="UP001589891">
    <property type="component" value="Unassembled WGS sequence"/>
</dbReference>
<reference evidence="1 2" key="1">
    <citation type="submission" date="2024-09" db="EMBL/GenBank/DDBJ databases">
        <authorList>
            <person name="Sun Q."/>
            <person name="Mori K."/>
        </authorList>
    </citation>
    <scope>NUCLEOTIDE SEQUENCE [LARGE SCALE GENOMIC DNA]</scope>
    <source>
        <strain evidence="1 2">NCAIM B.01794</strain>
    </source>
</reference>
<sequence>MEQDKMHGEFEAAYRKARSEHGDGYDLRRIGDIYKCEHAQFAWDIWHAAIHAAGIRTK</sequence>
<accession>A0ABV6SRU0</accession>
<evidence type="ECO:0000313" key="1">
    <source>
        <dbReference type="EMBL" id="MFC0712237.1"/>
    </source>
</evidence>
<gene>
    <name evidence="1" type="ORF">ACFFGX_22795</name>
</gene>
<organism evidence="1 2">
    <name type="scientific">Azorhizophilus paspali</name>
    <name type="common">Azotobacter paspali</name>
    <dbReference type="NCBI Taxonomy" id="69963"/>
    <lineage>
        <taxon>Bacteria</taxon>
        <taxon>Pseudomonadati</taxon>
        <taxon>Pseudomonadota</taxon>
        <taxon>Gammaproteobacteria</taxon>
        <taxon>Pseudomonadales</taxon>
        <taxon>Pseudomonadaceae</taxon>
        <taxon>Azorhizophilus</taxon>
    </lineage>
</organism>
<dbReference type="EMBL" id="JBHLSS010000167">
    <property type="protein sequence ID" value="MFC0712237.1"/>
    <property type="molecule type" value="Genomic_DNA"/>
</dbReference>
<keyword evidence="2" id="KW-1185">Reference proteome</keyword>
<evidence type="ECO:0000313" key="2">
    <source>
        <dbReference type="Proteomes" id="UP001589891"/>
    </source>
</evidence>
<dbReference type="RefSeq" id="WP_376949697.1">
    <property type="nucleotide sequence ID" value="NZ_CP171449.1"/>
</dbReference>